<keyword evidence="3" id="KW-1185">Reference proteome</keyword>
<protein>
    <submittedName>
        <fullName evidence="2">Glutamate-cysteine ligase family protein</fullName>
    </submittedName>
</protein>
<organism evidence="2 3">
    <name type="scientific">Actinoplanes oblitus</name>
    <dbReference type="NCBI Taxonomy" id="3040509"/>
    <lineage>
        <taxon>Bacteria</taxon>
        <taxon>Bacillati</taxon>
        <taxon>Actinomycetota</taxon>
        <taxon>Actinomycetes</taxon>
        <taxon>Micromonosporales</taxon>
        <taxon>Micromonosporaceae</taxon>
        <taxon>Actinoplanes</taxon>
    </lineage>
</organism>
<evidence type="ECO:0000313" key="2">
    <source>
        <dbReference type="EMBL" id="WIM96593.1"/>
    </source>
</evidence>
<dbReference type="Proteomes" id="UP001240150">
    <property type="component" value="Chromosome"/>
</dbReference>
<keyword evidence="2" id="KW-0436">Ligase</keyword>
<dbReference type="SUPFAM" id="SSF55931">
    <property type="entry name" value="Glutamine synthetase/guanido kinase"/>
    <property type="match status" value="1"/>
</dbReference>
<comment type="catalytic activity">
    <reaction evidence="1">
        <text>L-cysteine + L-glutamate + ATP = gamma-L-glutamyl-L-cysteine + ADP + phosphate + H(+)</text>
        <dbReference type="Rhea" id="RHEA:13285"/>
        <dbReference type="ChEBI" id="CHEBI:15378"/>
        <dbReference type="ChEBI" id="CHEBI:29985"/>
        <dbReference type="ChEBI" id="CHEBI:30616"/>
        <dbReference type="ChEBI" id="CHEBI:35235"/>
        <dbReference type="ChEBI" id="CHEBI:43474"/>
        <dbReference type="ChEBI" id="CHEBI:58173"/>
        <dbReference type="ChEBI" id="CHEBI:456216"/>
        <dbReference type="EC" id="6.3.2.2"/>
    </reaction>
</comment>
<dbReference type="InterPro" id="IPR014746">
    <property type="entry name" value="Gln_synth/guanido_kin_cat_dom"/>
</dbReference>
<dbReference type="PANTHER" id="PTHR36510:SF3">
    <property type="entry name" value="CONSERVED PROTEIN"/>
    <property type="match status" value="1"/>
</dbReference>
<evidence type="ECO:0000313" key="3">
    <source>
        <dbReference type="Proteomes" id="UP001240150"/>
    </source>
</evidence>
<dbReference type="PIRSF" id="PIRSF012666">
    <property type="entry name" value="UCP012666"/>
    <property type="match status" value="1"/>
</dbReference>
<dbReference type="Pfam" id="PF04107">
    <property type="entry name" value="GCS2"/>
    <property type="match status" value="1"/>
</dbReference>
<evidence type="ECO:0000256" key="1">
    <source>
        <dbReference type="ARBA" id="ARBA00048819"/>
    </source>
</evidence>
<dbReference type="EMBL" id="CP126980">
    <property type="protein sequence ID" value="WIM96593.1"/>
    <property type="molecule type" value="Genomic_DNA"/>
</dbReference>
<dbReference type="Gene3D" id="3.30.590.20">
    <property type="match status" value="1"/>
</dbReference>
<dbReference type="InterPro" id="IPR006336">
    <property type="entry name" value="GCS2"/>
</dbReference>
<dbReference type="GO" id="GO:0016874">
    <property type="term" value="F:ligase activity"/>
    <property type="evidence" value="ECO:0007669"/>
    <property type="project" value="UniProtKB-KW"/>
</dbReference>
<proteinExistence type="predicted"/>
<sequence length="490" mass="54454">MGTDLAHAIFSPEDRIRYRHKVRRCLDVLGGLLDTDVFDPGTGMTGLEIEINLVDADASPVMRNAELLADLGDSRFQAELGRFNIELNVPPRQIAAEGFGAFEKDISEALRTAGERAGKADSRLLLIGMLPTLTPEHLTLANLSDNERFRALNDEIVAARGEQFPVDIRGVERLRSASGTIVPEAACTSAQFHLQVAPEWFARYWNASQAVAAAQVALGANSPFLHGRRLWAETRIALFEQATDTRPDELKAQGVRPRVWFGERWITSVFDLYEENVTFFPPLLPLLSDEDPDQVRAAGEVPRLGELCLHNGTVYRWNRPVYDVMDGRPHLRIENRVLPSGPTVVDLLANAAFYFGVIRRLAEAERPIWSRLDFATAGANFRAGARDGLDAVVCWPGLGEVPIAELVLETLLPLAYDGLDRFGVYPGDRDRLLGIIEDRCRSGRNGAAWQTAAVRAAEHRGLSRTAALREMTHRYLDLHGLNEPVHTWPM</sequence>
<name>A0ABY8WG12_9ACTN</name>
<dbReference type="PANTHER" id="PTHR36510">
    <property type="entry name" value="GLUTAMATE--CYSTEINE LIGASE 2-RELATED"/>
    <property type="match status" value="1"/>
</dbReference>
<accession>A0ABY8WG12</accession>
<dbReference type="InterPro" id="IPR050141">
    <property type="entry name" value="GCL_type2/YbdK_subfam"/>
</dbReference>
<reference evidence="2 3" key="1">
    <citation type="submission" date="2023-06" db="EMBL/GenBank/DDBJ databases">
        <authorList>
            <person name="Yushchuk O."/>
            <person name="Binda E."/>
            <person name="Ruckert-Reed C."/>
            <person name="Fedorenko V."/>
            <person name="Kalinowski J."/>
            <person name="Marinelli F."/>
        </authorList>
    </citation>
    <scope>NUCLEOTIDE SEQUENCE [LARGE SCALE GENOMIC DNA]</scope>
    <source>
        <strain evidence="2 3">NRRL 3884</strain>
    </source>
</reference>
<gene>
    <name evidence="2" type="ORF">ACTOB_000035</name>
</gene>
<dbReference type="RefSeq" id="WP_284917869.1">
    <property type="nucleotide sequence ID" value="NZ_CP126980.1"/>
</dbReference>
<dbReference type="InterPro" id="IPR016602">
    <property type="entry name" value="UCP012666"/>
</dbReference>